<comment type="similarity">
    <text evidence="3 10">Belongs to the cytochrome P450 family.</text>
</comment>
<dbReference type="InterPro" id="IPR002401">
    <property type="entry name" value="Cyt_P450_E_grp-I"/>
</dbReference>
<dbReference type="SUPFAM" id="SSF48264">
    <property type="entry name" value="Cytochrome P450"/>
    <property type="match status" value="1"/>
</dbReference>
<evidence type="ECO:0000256" key="2">
    <source>
        <dbReference type="ARBA" id="ARBA00004370"/>
    </source>
</evidence>
<name>A0ABU6VN69_9FABA</name>
<evidence type="ECO:0000313" key="12">
    <source>
        <dbReference type="Proteomes" id="UP001341840"/>
    </source>
</evidence>
<dbReference type="Gene3D" id="1.10.630.10">
    <property type="entry name" value="Cytochrome P450"/>
    <property type="match status" value="1"/>
</dbReference>
<dbReference type="InterPro" id="IPR001128">
    <property type="entry name" value="Cyt_P450"/>
</dbReference>
<sequence length="115" mass="12943">MVIKESMGIHPVGPLLIPHQSMEDCMVGYFFIPKNSRVIINAWTIMKDPSAWTEPEEFWPERFEGRDIDIRGKDFPLIPFGSGRRACPGLQLGMTVVVAACALLRLEVTKRDAAK</sequence>
<dbReference type="PROSITE" id="PS00086">
    <property type="entry name" value="CYTOCHROME_P450"/>
    <property type="match status" value="1"/>
</dbReference>
<keyword evidence="5 10" id="KW-0479">Metal-binding</keyword>
<evidence type="ECO:0000256" key="7">
    <source>
        <dbReference type="ARBA" id="ARBA00023004"/>
    </source>
</evidence>
<evidence type="ECO:0000256" key="6">
    <source>
        <dbReference type="ARBA" id="ARBA00023002"/>
    </source>
</evidence>
<keyword evidence="9" id="KW-0472">Membrane</keyword>
<dbReference type="Proteomes" id="UP001341840">
    <property type="component" value="Unassembled WGS sequence"/>
</dbReference>
<dbReference type="Pfam" id="PF00067">
    <property type="entry name" value="p450"/>
    <property type="match status" value="1"/>
</dbReference>
<evidence type="ECO:0000256" key="5">
    <source>
        <dbReference type="ARBA" id="ARBA00022723"/>
    </source>
</evidence>
<evidence type="ECO:0000256" key="8">
    <source>
        <dbReference type="ARBA" id="ARBA00023033"/>
    </source>
</evidence>
<dbReference type="InterPro" id="IPR036396">
    <property type="entry name" value="Cyt_P450_sf"/>
</dbReference>
<dbReference type="EMBL" id="JASCZI010151619">
    <property type="protein sequence ID" value="MED6173756.1"/>
    <property type="molecule type" value="Genomic_DNA"/>
</dbReference>
<dbReference type="PRINTS" id="PR00463">
    <property type="entry name" value="EP450I"/>
</dbReference>
<evidence type="ECO:0000256" key="9">
    <source>
        <dbReference type="ARBA" id="ARBA00023136"/>
    </source>
</evidence>
<evidence type="ECO:0000256" key="4">
    <source>
        <dbReference type="ARBA" id="ARBA00022617"/>
    </source>
</evidence>
<evidence type="ECO:0000313" key="11">
    <source>
        <dbReference type="EMBL" id="MED6173756.1"/>
    </source>
</evidence>
<keyword evidence="8 10" id="KW-0503">Monooxygenase</keyword>
<evidence type="ECO:0000256" key="10">
    <source>
        <dbReference type="RuleBase" id="RU000461"/>
    </source>
</evidence>
<evidence type="ECO:0000256" key="3">
    <source>
        <dbReference type="ARBA" id="ARBA00010617"/>
    </source>
</evidence>
<evidence type="ECO:0008006" key="13">
    <source>
        <dbReference type="Google" id="ProtNLM"/>
    </source>
</evidence>
<organism evidence="11 12">
    <name type="scientific">Stylosanthes scabra</name>
    <dbReference type="NCBI Taxonomy" id="79078"/>
    <lineage>
        <taxon>Eukaryota</taxon>
        <taxon>Viridiplantae</taxon>
        <taxon>Streptophyta</taxon>
        <taxon>Embryophyta</taxon>
        <taxon>Tracheophyta</taxon>
        <taxon>Spermatophyta</taxon>
        <taxon>Magnoliopsida</taxon>
        <taxon>eudicotyledons</taxon>
        <taxon>Gunneridae</taxon>
        <taxon>Pentapetalae</taxon>
        <taxon>rosids</taxon>
        <taxon>fabids</taxon>
        <taxon>Fabales</taxon>
        <taxon>Fabaceae</taxon>
        <taxon>Papilionoideae</taxon>
        <taxon>50 kb inversion clade</taxon>
        <taxon>dalbergioids sensu lato</taxon>
        <taxon>Dalbergieae</taxon>
        <taxon>Pterocarpus clade</taxon>
        <taxon>Stylosanthes</taxon>
    </lineage>
</organism>
<gene>
    <name evidence="11" type="ORF">PIB30_062638</name>
</gene>
<comment type="caution">
    <text evidence="11">The sequence shown here is derived from an EMBL/GenBank/DDBJ whole genome shotgun (WGS) entry which is preliminary data.</text>
</comment>
<dbReference type="InterPro" id="IPR017972">
    <property type="entry name" value="Cyt_P450_CS"/>
</dbReference>
<keyword evidence="6 10" id="KW-0560">Oxidoreductase</keyword>
<protein>
    <recommendedName>
        <fullName evidence="13">Cytochrome P450</fullName>
    </recommendedName>
</protein>
<keyword evidence="7 10" id="KW-0408">Iron</keyword>
<dbReference type="PANTHER" id="PTHR47943">
    <property type="entry name" value="CYTOCHROME P450 93A3-LIKE"/>
    <property type="match status" value="1"/>
</dbReference>
<comment type="cofactor">
    <cofactor evidence="1">
        <name>heme</name>
        <dbReference type="ChEBI" id="CHEBI:30413"/>
    </cofactor>
</comment>
<keyword evidence="4 10" id="KW-0349">Heme</keyword>
<comment type="subcellular location">
    <subcellularLocation>
        <location evidence="2">Membrane</location>
    </subcellularLocation>
</comment>
<accession>A0ABU6VN69</accession>
<evidence type="ECO:0000256" key="1">
    <source>
        <dbReference type="ARBA" id="ARBA00001971"/>
    </source>
</evidence>
<keyword evidence="12" id="KW-1185">Reference proteome</keyword>
<dbReference type="PANTHER" id="PTHR47943:SF2">
    <property type="entry name" value="CYTOCHROME P450"/>
    <property type="match status" value="1"/>
</dbReference>
<reference evidence="11 12" key="1">
    <citation type="journal article" date="2023" name="Plants (Basel)">
        <title>Bridging the Gap: Combining Genomics and Transcriptomics Approaches to Understand Stylosanthes scabra, an Orphan Legume from the Brazilian Caatinga.</title>
        <authorList>
            <person name="Ferreira-Neto J.R.C."/>
            <person name="da Silva M.D."/>
            <person name="Binneck E."/>
            <person name="de Melo N.F."/>
            <person name="da Silva R.H."/>
            <person name="de Melo A.L.T.M."/>
            <person name="Pandolfi V."/>
            <person name="Bustamante F.O."/>
            <person name="Brasileiro-Vidal A.C."/>
            <person name="Benko-Iseppon A.M."/>
        </authorList>
    </citation>
    <scope>NUCLEOTIDE SEQUENCE [LARGE SCALE GENOMIC DNA]</scope>
    <source>
        <tissue evidence="11">Leaves</tissue>
    </source>
</reference>
<proteinExistence type="inferred from homology"/>